<keyword evidence="3" id="KW-1185">Reference proteome</keyword>
<sequence>MKLHSFFEPGLRASDTPYTLTTRQTLSSGTESFTKPSSLTFTVDAPRFSIPASEIHSVYPAPGSSEHARVLPHVVLNDPQLPWERAVPEDNDKNLKRQPWMALLVFTADELQATPLPGTKNTPSPTHGLSASVSQLVQADQAQASSFRCPNVNSHDAKDETAVTYIMLKKQLFETLIVKNKAIFSYFSHVRRVDVTGSAHVSDKPEEHPFSVVFSPRTGPVEGKDQAVYVHLVSLDGVADNLKDRVLTADVQTVGLISLYAWSYRICPGDEISYRDILSNLDKDRQPLRRPKDLIEGLAKDENNAWLVERLQAGYTPTRHRTLTGETTVAFYRGPLTPLYIPPRQCVPTTAGRELQILDPRTGIMDVSYSAAWELGRNLAITDKAFTAAMLRLRSDIMAYAVKDPEREKSKSTFAALGRKPAKHNLYSGVYRWANTKPSKQASTPSSSVDSALQSQVREWLQRMADSQVQAELNNTKPTASTDWIFVLQWVQRKLALQGIPALYLFPDPAVLPLEAFRTFYVDENWTDALVDGALSIANHSLGEDGIKREIRKSFNVYFDAIQKENPALATAWRPRWGLILRSQLVRAYPNLRIERENNNVDVEAAFTTLTEDTLIYYQSETPETTKDTALVISQPFHHQRFSLGDDLTASRLEMSFKLFRTTGDEAKEKEQLDGAINLATWTPGSTALFKCKTDAFDDITLGIIYDWTTRCIDIKELIKSCKELNERVMKDLCVVQEDSAAYIGLQLNDEILMLRMDYERTQEEDSKPRLLNDPDILTSQTSTPGNMEKTEKRVEKTMFIPEPALINTALLPPVHGFNLDSLKAAVPFVPVNEPVAYNNLQPITTSQLSKICSPLLAHPRRNFPAGAPITLDIVFSMTAITDVRQDLYLGEVAVYIPMGEINSNLLQVKATRPKARMIGPGRLWNITSRLVKGKRHRINLEGDWSMQDAVDGHDQLYLGVTISALQDHPLHLLRHGQVSFLLQEMQINPLPCERVPLLVEEAYFRATDEGEYEDVGRVKTVVGVTKEDCKWV</sequence>
<feature type="region of interest" description="Disordered" evidence="1">
    <location>
        <begin position="764"/>
        <end position="790"/>
    </location>
</feature>
<dbReference type="Proteomes" id="UP000184188">
    <property type="component" value="Unassembled WGS sequence"/>
</dbReference>
<proteinExistence type="predicted"/>
<feature type="compositionally biased region" description="Basic and acidic residues" evidence="1">
    <location>
        <begin position="764"/>
        <end position="773"/>
    </location>
</feature>
<organism evidence="2 3">
    <name type="scientific">Penicilliopsis zonata CBS 506.65</name>
    <dbReference type="NCBI Taxonomy" id="1073090"/>
    <lineage>
        <taxon>Eukaryota</taxon>
        <taxon>Fungi</taxon>
        <taxon>Dikarya</taxon>
        <taxon>Ascomycota</taxon>
        <taxon>Pezizomycotina</taxon>
        <taxon>Eurotiomycetes</taxon>
        <taxon>Eurotiomycetidae</taxon>
        <taxon>Eurotiales</taxon>
        <taxon>Aspergillaceae</taxon>
        <taxon>Penicilliopsis</taxon>
    </lineage>
</organism>
<dbReference type="VEuPathDB" id="FungiDB:ASPZODRAFT_147782"/>
<reference evidence="3" key="1">
    <citation type="journal article" date="2017" name="Genome Biol.">
        <title>Comparative genomics reveals high biological diversity and specific adaptations in the industrially and medically important fungal genus Aspergillus.</title>
        <authorList>
            <person name="de Vries R.P."/>
            <person name="Riley R."/>
            <person name="Wiebenga A."/>
            <person name="Aguilar-Osorio G."/>
            <person name="Amillis S."/>
            <person name="Uchima C.A."/>
            <person name="Anderluh G."/>
            <person name="Asadollahi M."/>
            <person name="Askin M."/>
            <person name="Barry K."/>
            <person name="Battaglia E."/>
            <person name="Bayram O."/>
            <person name="Benocci T."/>
            <person name="Braus-Stromeyer S.A."/>
            <person name="Caldana C."/>
            <person name="Canovas D."/>
            <person name="Cerqueira G.C."/>
            <person name="Chen F."/>
            <person name="Chen W."/>
            <person name="Choi C."/>
            <person name="Clum A."/>
            <person name="Dos Santos R.A."/>
            <person name="Damasio A.R."/>
            <person name="Diallinas G."/>
            <person name="Emri T."/>
            <person name="Fekete E."/>
            <person name="Flipphi M."/>
            <person name="Freyberg S."/>
            <person name="Gallo A."/>
            <person name="Gournas C."/>
            <person name="Habgood R."/>
            <person name="Hainaut M."/>
            <person name="Harispe M.L."/>
            <person name="Henrissat B."/>
            <person name="Hilden K.S."/>
            <person name="Hope R."/>
            <person name="Hossain A."/>
            <person name="Karabika E."/>
            <person name="Karaffa L."/>
            <person name="Karanyi Z."/>
            <person name="Krasevec N."/>
            <person name="Kuo A."/>
            <person name="Kusch H."/>
            <person name="LaButti K."/>
            <person name="Lagendijk E.L."/>
            <person name="Lapidus A."/>
            <person name="Levasseur A."/>
            <person name="Lindquist E."/>
            <person name="Lipzen A."/>
            <person name="Logrieco A.F."/>
            <person name="MacCabe A."/>
            <person name="Maekelae M.R."/>
            <person name="Malavazi I."/>
            <person name="Melin P."/>
            <person name="Meyer V."/>
            <person name="Mielnichuk N."/>
            <person name="Miskei M."/>
            <person name="Molnar A.P."/>
            <person name="Mule G."/>
            <person name="Ngan C.Y."/>
            <person name="Orejas M."/>
            <person name="Orosz E."/>
            <person name="Ouedraogo J.P."/>
            <person name="Overkamp K.M."/>
            <person name="Park H.-S."/>
            <person name="Perrone G."/>
            <person name="Piumi F."/>
            <person name="Punt P.J."/>
            <person name="Ram A.F."/>
            <person name="Ramon A."/>
            <person name="Rauscher S."/>
            <person name="Record E."/>
            <person name="Riano-Pachon D.M."/>
            <person name="Robert V."/>
            <person name="Roehrig J."/>
            <person name="Ruller R."/>
            <person name="Salamov A."/>
            <person name="Salih N.S."/>
            <person name="Samson R.A."/>
            <person name="Sandor E."/>
            <person name="Sanguinetti M."/>
            <person name="Schuetze T."/>
            <person name="Sepcic K."/>
            <person name="Shelest E."/>
            <person name="Sherlock G."/>
            <person name="Sophianopoulou V."/>
            <person name="Squina F.M."/>
            <person name="Sun H."/>
            <person name="Susca A."/>
            <person name="Todd R.B."/>
            <person name="Tsang A."/>
            <person name="Unkles S.E."/>
            <person name="van de Wiele N."/>
            <person name="van Rossen-Uffink D."/>
            <person name="Oliveira J.V."/>
            <person name="Vesth T.C."/>
            <person name="Visser J."/>
            <person name="Yu J.-H."/>
            <person name="Zhou M."/>
            <person name="Andersen M.R."/>
            <person name="Archer D.B."/>
            <person name="Baker S.E."/>
            <person name="Benoit I."/>
            <person name="Brakhage A.A."/>
            <person name="Braus G.H."/>
            <person name="Fischer R."/>
            <person name="Frisvad J.C."/>
            <person name="Goldman G.H."/>
            <person name="Houbraken J."/>
            <person name="Oakley B."/>
            <person name="Pocsi I."/>
            <person name="Scazzocchio C."/>
            <person name="Seiboth B."/>
            <person name="vanKuyk P.A."/>
            <person name="Wortman J."/>
            <person name="Dyer P.S."/>
            <person name="Grigoriev I.V."/>
        </authorList>
    </citation>
    <scope>NUCLEOTIDE SEQUENCE [LARGE SCALE GENOMIC DNA]</scope>
    <source>
        <strain evidence="3">CBS 506.65</strain>
    </source>
</reference>
<dbReference type="RefSeq" id="XP_022576587.1">
    <property type="nucleotide sequence ID" value="XM_022725297.1"/>
</dbReference>
<evidence type="ECO:0000313" key="2">
    <source>
        <dbReference type="EMBL" id="OJJ42077.1"/>
    </source>
</evidence>
<protein>
    <submittedName>
        <fullName evidence="2">Uncharacterized protein</fullName>
    </submittedName>
</protein>
<dbReference type="EMBL" id="KV878370">
    <property type="protein sequence ID" value="OJJ42077.1"/>
    <property type="molecule type" value="Genomic_DNA"/>
</dbReference>
<accession>A0A1L9S4J9</accession>
<gene>
    <name evidence="2" type="ORF">ASPZODRAFT_147782</name>
</gene>
<dbReference type="STRING" id="1073090.A0A1L9S4J9"/>
<dbReference type="AlphaFoldDB" id="A0A1L9S4J9"/>
<evidence type="ECO:0000256" key="1">
    <source>
        <dbReference type="SAM" id="MobiDB-lite"/>
    </source>
</evidence>
<dbReference type="GeneID" id="34611762"/>
<evidence type="ECO:0000313" key="3">
    <source>
        <dbReference type="Proteomes" id="UP000184188"/>
    </source>
</evidence>
<dbReference type="OrthoDB" id="3029913at2759"/>
<name>A0A1L9S4J9_9EURO</name>